<accession>A0A371HZD3</accession>
<dbReference type="OrthoDB" id="689350at2759"/>
<dbReference type="InterPro" id="IPR044526">
    <property type="entry name" value="NAKR1-3"/>
</dbReference>
<evidence type="ECO:0000313" key="3">
    <source>
        <dbReference type="EMBL" id="RDY08157.1"/>
    </source>
</evidence>
<gene>
    <name evidence="3" type="primary">NAKR2</name>
    <name evidence="3" type="ORF">CR513_07648</name>
</gene>
<organism evidence="3 4">
    <name type="scientific">Mucuna pruriens</name>
    <name type="common">Velvet bean</name>
    <name type="synonym">Dolichos pruriens</name>
    <dbReference type="NCBI Taxonomy" id="157652"/>
    <lineage>
        <taxon>Eukaryota</taxon>
        <taxon>Viridiplantae</taxon>
        <taxon>Streptophyta</taxon>
        <taxon>Embryophyta</taxon>
        <taxon>Tracheophyta</taxon>
        <taxon>Spermatophyta</taxon>
        <taxon>Magnoliopsida</taxon>
        <taxon>eudicotyledons</taxon>
        <taxon>Gunneridae</taxon>
        <taxon>Pentapetalae</taxon>
        <taxon>rosids</taxon>
        <taxon>fabids</taxon>
        <taxon>Fabales</taxon>
        <taxon>Fabaceae</taxon>
        <taxon>Papilionoideae</taxon>
        <taxon>50 kb inversion clade</taxon>
        <taxon>NPAAA clade</taxon>
        <taxon>indigoferoid/millettioid clade</taxon>
        <taxon>Phaseoleae</taxon>
        <taxon>Mucuna</taxon>
    </lineage>
</organism>
<dbReference type="SUPFAM" id="SSF55008">
    <property type="entry name" value="HMA, heavy metal-associated domain"/>
    <property type="match status" value="1"/>
</dbReference>
<evidence type="ECO:0000256" key="1">
    <source>
        <dbReference type="SAM" id="MobiDB-lite"/>
    </source>
</evidence>
<dbReference type="AlphaFoldDB" id="A0A371HZD3"/>
<feature type="compositionally biased region" description="Basic and acidic residues" evidence="1">
    <location>
        <begin position="40"/>
        <end position="50"/>
    </location>
</feature>
<reference evidence="3" key="1">
    <citation type="submission" date="2018-05" db="EMBL/GenBank/DDBJ databases">
        <title>Draft genome of Mucuna pruriens seed.</title>
        <authorList>
            <person name="Nnadi N.E."/>
            <person name="Vos R."/>
            <person name="Hasami M.H."/>
            <person name="Devisetty U.K."/>
            <person name="Aguiy J.C."/>
        </authorList>
    </citation>
    <scope>NUCLEOTIDE SEQUENCE [LARGE SCALE GENOMIC DNA]</scope>
    <source>
        <strain evidence="3">JCA_2017</strain>
    </source>
</reference>
<dbReference type="PANTHER" id="PTHR46119:SF15">
    <property type="entry name" value="PROTEIN SODIUM POTASSIUM ROOT DEFECTIVE 2"/>
    <property type="match status" value="1"/>
</dbReference>
<protein>
    <submittedName>
        <fullName evidence="3">Protein SODIUM POTASSIUM ROOT DEFECTIVE 2</fullName>
    </submittedName>
</protein>
<feature type="domain" description="HMA" evidence="2">
    <location>
        <begin position="201"/>
        <end position="267"/>
    </location>
</feature>
<sequence>MKRMDIFCASQASTAICVSMDQASCSSSNTILLGGRTIDRHNPIINDSKRNTSKSLTAPCSSSQSPINPKPYHELHKAKKNPSSKPNGHEKKSAIKGHDQKKKSTAEKLTEHVNNTSKPIDGIVRRSWLKPPADLVTPPGSTRSLLTDSALLVDGSSDYDPSLALTTVNNKISQIVDQIQDEANPASKLSSSSYPKSASSDQVVVLRVSLHCKGCEGKVRKHLSRMQGVTSFNIDFAAKKVTVVGDVTPLSVLASISKVKSAQLWPASASAMGSGTVETKKKILSN</sequence>
<evidence type="ECO:0000313" key="4">
    <source>
        <dbReference type="Proteomes" id="UP000257109"/>
    </source>
</evidence>
<dbReference type="Proteomes" id="UP000257109">
    <property type="component" value="Unassembled WGS sequence"/>
</dbReference>
<name>A0A371HZD3_MUCPR</name>
<feature type="region of interest" description="Disordered" evidence="1">
    <location>
        <begin position="40"/>
        <end position="117"/>
    </location>
</feature>
<dbReference type="EMBL" id="QJKJ01001332">
    <property type="protein sequence ID" value="RDY08157.1"/>
    <property type="molecule type" value="Genomic_DNA"/>
</dbReference>
<dbReference type="InterPro" id="IPR006121">
    <property type="entry name" value="HMA_dom"/>
</dbReference>
<dbReference type="InterPro" id="IPR036163">
    <property type="entry name" value="HMA_dom_sf"/>
</dbReference>
<feature type="compositionally biased region" description="Basic and acidic residues" evidence="1">
    <location>
        <begin position="87"/>
        <end position="111"/>
    </location>
</feature>
<dbReference type="STRING" id="157652.A0A371HZD3"/>
<dbReference type="GO" id="GO:0046872">
    <property type="term" value="F:metal ion binding"/>
    <property type="evidence" value="ECO:0007669"/>
    <property type="project" value="InterPro"/>
</dbReference>
<proteinExistence type="predicted"/>
<dbReference type="Gene3D" id="3.30.70.100">
    <property type="match status" value="1"/>
</dbReference>
<dbReference type="PANTHER" id="PTHR46119">
    <property type="entry name" value="OS08G0405700 PROTEIN"/>
    <property type="match status" value="1"/>
</dbReference>
<dbReference type="Pfam" id="PF00403">
    <property type="entry name" value="HMA"/>
    <property type="match status" value="1"/>
</dbReference>
<dbReference type="PROSITE" id="PS50846">
    <property type="entry name" value="HMA_2"/>
    <property type="match status" value="1"/>
</dbReference>
<dbReference type="CDD" id="cd00371">
    <property type="entry name" value="HMA"/>
    <property type="match status" value="1"/>
</dbReference>
<comment type="caution">
    <text evidence="3">The sequence shown here is derived from an EMBL/GenBank/DDBJ whole genome shotgun (WGS) entry which is preliminary data.</text>
</comment>
<feature type="compositionally biased region" description="Polar residues" evidence="1">
    <location>
        <begin position="53"/>
        <end position="67"/>
    </location>
</feature>
<keyword evidence="4" id="KW-1185">Reference proteome</keyword>
<evidence type="ECO:0000259" key="2">
    <source>
        <dbReference type="PROSITE" id="PS50846"/>
    </source>
</evidence>